<protein>
    <recommendedName>
        <fullName evidence="3">Envelope fusion protein</fullName>
    </recommendedName>
</protein>
<proteinExistence type="predicted"/>
<sequence length="520" mass="60178">MTYSSGTNIKDITHNPGILPILLGPARLITSQHTLIHHYKINSLIDEFHLLTSQYQQLLKKITVNNYQIQRTDEYCRLINYTINIIQEKINHVNINPSRHKRSLVNGLGRIIKFITGNLDAYDGERYEKIFSHIKENELNVNNQLKEHFSVISELISNFNSTVQDIRFNNEQIKFKLMEIDNFMKTYSNKALSDSIIETLSLQQLVFDLILSMFQDIENSITFCKLGTLHPSIIGTHQLLEELTKLSTFYNSKLPLENILDIEPTIKVTCAIHEDEIIYFLKVPLSDQLEYSLYYLRPVPTLRLDEYVTIFPSVNYLLKSNVSVIPLSDNCNLGNLIHCNKKLISNQNAKCETEILKSESTKQCQYTNVKFEDNWIEQIPESNQHLAIFPFGDKIEIHNKLSSEISELKGIFLISRDNNEIFYKGQSLHSESHSPGQPKLISNLKFEILDHQLTNVSLTLKELNLRNVNLNQLKRLEPLEPLDLSLFFTPSIWTILLYLLIVAFVSYTTIMYCKHANVKV</sequence>
<dbReference type="AlphaFoldDB" id="A0A146L7F0"/>
<keyword evidence="1" id="KW-1133">Transmembrane helix</keyword>
<gene>
    <name evidence="2" type="ORF">g.91728</name>
</gene>
<organism evidence="2">
    <name type="scientific">Lygus hesperus</name>
    <name type="common">Western plant bug</name>
    <dbReference type="NCBI Taxonomy" id="30085"/>
    <lineage>
        <taxon>Eukaryota</taxon>
        <taxon>Metazoa</taxon>
        <taxon>Ecdysozoa</taxon>
        <taxon>Arthropoda</taxon>
        <taxon>Hexapoda</taxon>
        <taxon>Insecta</taxon>
        <taxon>Pterygota</taxon>
        <taxon>Neoptera</taxon>
        <taxon>Paraneoptera</taxon>
        <taxon>Hemiptera</taxon>
        <taxon>Heteroptera</taxon>
        <taxon>Panheteroptera</taxon>
        <taxon>Cimicomorpha</taxon>
        <taxon>Miridae</taxon>
        <taxon>Mirini</taxon>
        <taxon>Lygus</taxon>
    </lineage>
</organism>
<keyword evidence="1" id="KW-0812">Transmembrane</keyword>
<name>A0A146L7F0_LYGHE</name>
<feature type="transmembrane region" description="Helical" evidence="1">
    <location>
        <begin position="492"/>
        <end position="513"/>
    </location>
</feature>
<reference evidence="2" key="1">
    <citation type="journal article" date="2016" name="Gigascience">
        <title>De novo construction of an expanded transcriptome assembly for the western tarnished plant bug, Lygus hesperus.</title>
        <authorList>
            <person name="Tassone E.E."/>
            <person name="Geib S.M."/>
            <person name="Hall B."/>
            <person name="Fabrick J.A."/>
            <person name="Brent C.S."/>
            <person name="Hull J.J."/>
        </authorList>
    </citation>
    <scope>NUCLEOTIDE SEQUENCE</scope>
</reference>
<evidence type="ECO:0000313" key="2">
    <source>
        <dbReference type="EMBL" id="JAQ03515.1"/>
    </source>
</evidence>
<dbReference type="EMBL" id="GDHC01015114">
    <property type="protein sequence ID" value="JAQ03515.1"/>
    <property type="molecule type" value="Transcribed_RNA"/>
</dbReference>
<accession>A0A146L7F0</accession>
<evidence type="ECO:0000256" key="1">
    <source>
        <dbReference type="SAM" id="Phobius"/>
    </source>
</evidence>
<evidence type="ECO:0008006" key="3">
    <source>
        <dbReference type="Google" id="ProtNLM"/>
    </source>
</evidence>
<keyword evidence="1" id="KW-0472">Membrane</keyword>